<reference evidence="1" key="1">
    <citation type="journal article" date="2019" name="Sci. Rep.">
        <title>Draft genome of Tanacetum cinerariifolium, the natural source of mosquito coil.</title>
        <authorList>
            <person name="Yamashiro T."/>
            <person name="Shiraishi A."/>
            <person name="Satake H."/>
            <person name="Nakayama K."/>
        </authorList>
    </citation>
    <scope>NUCLEOTIDE SEQUENCE</scope>
</reference>
<evidence type="ECO:0000313" key="1">
    <source>
        <dbReference type="EMBL" id="GFA71046.1"/>
    </source>
</evidence>
<sequence length="120" mass="13328">MNFEGVVVSALYRVETLGAQVLCLEWWPKVVKGSAIYGSDELNLMAKGGDGGAWVAARWRSGEGGGKVMVLEMIDILQALSNLHYLFGGFLDYLWFYELSISNFGLTDWRSALLTIKCLE</sequence>
<proteinExistence type="predicted"/>
<gene>
    <name evidence="1" type="ORF">Tci_643018</name>
</gene>
<comment type="caution">
    <text evidence="1">The sequence shown here is derived from an EMBL/GenBank/DDBJ whole genome shotgun (WGS) entry which is preliminary data.</text>
</comment>
<accession>A0A699K1W3</accession>
<protein>
    <submittedName>
        <fullName evidence="1">Uncharacterized protein</fullName>
    </submittedName>
</protein>
<dbReference type="EMBL" id="BKCJ010473263">
    <property type="protein sequence ID" value="GFA71046.1"/>
    <property type="molecule type" value="Genomic_DNA"/>
</dbReference>
<organism evidence="1">
    <name type="scientific">Tanacetum cinerariifolium</name>
    <name type="common">Dalmatian daisy</name>
    <name type="synonym">Chrysanthemum cinerariifolium</name>
    <dbReference type="NCBI Taxonomy" id="118510"/>
    <lineage>
        <taxon>Eukaryota</taxon>
        <taxon>Viridiplantae</taxon>
        <taxon>Streptophyta</taxon>
        <taxon>Embryophyta</taxon>
        <taxon>Tracheophyta</taxon>
        <taxon>Spermatophyta</taxon>
        <taxon>Magnoliopsida</taxon>
        <taxon>eudicotyledons</taxon>
        <taxon>Gunneridae</taxon>
        <taxon>Pentapetalae</taxon>
        <taxon>asterids</taxon>
        <taxon>campanulids</taxon>
        <taxon>Asterales</taxon>
        <taxon>Asteraceae</taxon>
        <taxon>Asteroideae</taxon>
        <taxon>Anthemideae</taxon>
        <taxon>Anthemidinae</taxon>
        <taxon>Tanacetum</taxon>
    </lineage>
</organism>
<dbReference type="AlphaFoldDB" id="A0A699K1W3"/>
<name>A0A699K1W3_TANCI</name>